<protein>
    <submittedName>
        <fullName evidence="7">Response regulator</fullName>
    </submittedName>
</protein>
<dbReference type="GO" id="GO:0000160">
    <property type="term" value="P:phosphorelay signal transduction system"/>
    <property type="evidence" value="ECO:0007669"/>
    <property type="project" value="InterPro"/>
</dbReference>
<dbReference type="PANTHER" id="PTHR43280">
    <property type="entry name" value="ARAC-FAMILY TRANSCRIPTIONAL REGULATOR"/>
    <property type="match status" value="1"/>
</dbReference>
<evidence type="ECO:0000313" key="7">
    <source>
        <dbReference type="EMBL" id="MBS4216667.1"/>
    </source>
</evidence>
<dbReference type="PROSITE" id="PS50110">
    <property type="entry name" value="RESPONSE_REGULATORY"/>
    <property type="match status" value="1"/>
</dbReference>
<dbReference type="InterPro" id="IPR011006">
    <property type="entry name" value="CheY-like_superfamily"/>
</dbReference>
<dbReference type="Proteomes" id="UP000679749">
    <property type="component" value="Unassembled WGS sequence"/>
</dbReference>
<reference evidence="7" key="1">
    <citation type="submission" date="2021-05" db="EMBL/GenBank/DDBJ databases">
        <title>Novel Bacillus species.</title>
        <authorList>
            <person name="Liu G."/>
        </authorList>
    </citation>
    <scope>NUCLEOTIDE SEQUENCE</scope>
    <source>
        <strain evidence="7">FJAT-49825</strain>
    </source>
</reference>
<evidence type="ECO:0000256" key="4">
    <source>
        <dbReference type="PROSITE-ProRule" id="PRU00169"/>
    </source>
</evidence>
<keyword evidence="8" id="KW-1185">Reference proteome</keyword>
<dbReference type="CDD" id="cd17536">
    <property type="entry name" value="REC_YesN-like"/>
    <property type="match status" value="1"/>
</dbReference>
<evidence type="ECO:0000256" key="3">
    <source>
        <dbReference type="ARBA" id="ARBA00023163"/>
    </source>
</evidence>
<dbReference type="AlphaFoldDB" id="A0A942UC07"/>
<dbReference type="Pfam" id="PF12833">
    <property type="entry name" value="HTH_18"/>
    <property type="match status" value="1"/>
</dbReference>
<dbReference type="InterPro" id="IPR018062">
    <property type="entry name" value="HTH_AraC-typ_CS"/>
</dbReference>
<dbReference type="InterPro" id="IPR020449">
    <property type="entry name" value="Tscrpt_reg_AraC-type_HTH"/>
</dbReference>
<dbReference type="PANTHER" id="PTHR43280:SF28">
    <property type="entry name" value="HTH-TYPE TRANSCRIPTIONAL ACTIVATOR RHAS"/>
    <property type="match status" value="1"/>
</dbReference>
<evidence type="ECO:0000313" key="8">
    <source>
        <dbReference type="Proteomes" id="UP000679749"/>
    </source>
</evidence>
<dbReference type="PROSITE" id="PS01124">
    <property type="entry name" value="HTH_ARAC_FAMILY_2"/>
    <property type="match status" value="1"/>
</dbReference>
<sequence>MKKILLVDDERWGRIAIRRTIEKTGLPVMVCHESSNGSEALHWLKTNHADLIMADIWMPVMDGLTFLEQLRSVNQRQAVVMISSHDNFSYAQQSLRAGAFDYLLKPVEVEEMAVCLERWLNLCVDFVEQSEGKSDPNPLEKSTVEHVVEFIKSRVPGEVTLTEAAKEVHLNPSYLSQLFKRQMNQNFLDYVQQLRMDEAERLLTRTSLRITEIAHRLGYADLSYFSNTFKRIKRKTPSEFRKSFQRGKVSV</sequence>
<dbReference type="Gene3D" id="3.40.50.2300">
    <property type="match status" value="1"/>
</dbReference>
<dbReference type="Pfam" id="PF00072">
    <property type="entry name" value="Response_reg"/>
    <property type="match status" value="1"/>
</dbReference>
<evidence type="ECO:0000256" key="2">
    <source>
        <dbReference type="ARBA" id="ARBA00023125"/>
    </source>
</evidence>
<dbReference type="Gene3D" id="1.10.10.60">
    <property type="entry name" value="Homeodomain-like"/>
    <property type="match status" value="2"/>
</dbReference>
<evidence type="ECO:0000259" key="6">
    <source>
        <dbReference type="PROSITE" id="PS50110"/>
    </source>
</evidence>
<feature type="domain" description="Response regulatory" evidence="6">
    <location>
        <begin position="3"/>
        <end position="120"/>
    </location>
</feature>
<accession>A0A942UC07</accession>
<comment type="caution">
    <text evidence="7">The sequence shown here is derived from an EMBL/GenBank/DDBJ whole genome shotgun (WGS) entry which is preliminary data.</text>
</comment>
<keyword evidence="2" id="KW-0238">DNA-binding</keyword>
<keyword evidence="1" id="KW-0805">Transcription regulation</keyword>
<dbReference type="GO" id="GO:0003700">
    <property type="term" value="F:DNA-binding transcription factor activity"/>
    <property type="evidence" value="ECO:0007669"/>
    <property type="project" value="InterPro"/>
</dbReference>
<feature type="modified residue" description="4-aspartylphosphate" evidence="4">
    <location>
        <position position="55"/>
    </location>
</feature>
<dbReference type="PROSITE" id="PS00041">
    <property type="entry name" value="HTH_ARAC_FAMILY_1"/>
    <property type="match status" value="1"/>
</dbReference>
<proteinExistence type="predicted"/>
<dbReference type="SMART" id="SM00448">
    <property type="entry name" value="REC"/>
    <property type="match status" value="1"/>
</dbReference>
<organism evidence="7 8">
    <name type="scientific">Neobacillus rhizophilus</name>
    <dbReference type="NCBI Taxonomy" id="2833579"/>
    <lineage>
        <taxon>Bacteria</taxon>
        <taxon>Bacillati</taxon>
        <taxon>Bacillota</taxon>
        <taxon>Bacilli</taxon>
        <taxon>Bacillales</taxon>
        <taxon>Bacillaceae</taxon>
        <taxon>Neobacillus</taxon>
    </lineage>
</organism>
<dbReference type="RefSeq" id="WP_213121182.1">
    <property type="nucleotide sequence ID" value="NZ_JAGYPF010000011.1"/>
</dbReference>
<feature type="domain" description="HTH araC/xylS-type" evidence="5">
    <location>
        <begin position="145"/>
        <end position="243"/>
    </location>
</feature>
<dbReference type="PRINTS" id="PR00032">
    <property type="entry name" value="HTHARAC"/>
</dbReference>
<dbReference type="InterPro" id="IPR001789">
    <property type="entry name" value="Sig_transdc_resp-reg_receiver"/>
</dbReference>
<dbReference type="SUPFAM" id="SSF52172">
    <property type="entry name" value="CheY-like"/>
    <property type="match status" value="1"/>
</dbReference>
<keyword evidence="3" id="KW-0804">Transcription</keyword>
<dbReference type="SUPFAM" id="SSF46689">
    <property type="entry name" value="Homeodomain-like"/>
    <property type="match status" value="2"/>
</dbReference>
<gene>
    <name evidence="7" type="ORF">KHA99_30170</name>
</gene>
<evidence type="ECO:0000259" key="5">
    <source>
        <dbReference type="PROSITE" id="PS01124"/>
    </source>
</evidence>
<evidence type="ECO:0000256" key="1">
    <source>
        <dbReference type="ARBA" id="ARBA00023015"/>
    </source>
</evidence>
<dbReference type="GO" id="GO:0043565">
    <property type="term" value="F:sequence-specific DNA binding"/>
    <property type="evidence" value="ECO:0007669"/>
    <property type="project" value="InterPro"/>
</dbReference>
<dbReference type="SMART" id="SM00342">
    <property type="entry name" value="HTH_ARAC"/>
    <property type="match status" value="1"/>
</dbReference>
<name>A0A942UC07_9BACI</name>
<dbReference type="InterPro" id="IPR009057">
    <property type="entry name" value="Homeodomain-like_sf"/>
</dbReference>
<dbReference type="EMBL" id="JAGYPF010000011">
    <property type="protein sequence ID" value="MBS4216667.1"/>
    <property type="molecule type" value="Genomic_DNA"/>
</dbReference>
<dbReference type="InterPro" id="IPR018060">
    <property type="entry name" value="HTH_AraC"/>
</dbReference>
<keyword evidence="4" id="KW-0597">Phosphoprotein</keyword>